<gene>
    <name evidence="1" type="ORF">SVIM_LOCUS275665</name>
</gene>
<evidence type="ECO:0000313" key="1">
    <source>
        <dbReference type="EMBL" id="VFU44674.1"/>
    </source>
</evidence>
<reference evidence="1" key="1">
    <citation type="submission" date="2019-03" db="EMBL/GenBank/DDBJ databases">
        <authorList>
            <person name="Mank J."/>
            <person name="Almeida P."/>
        </authorList>
    </citation>
    <scope>NUCLEOTIDE SEQUENCE</scope>
    <source>
        <strain evidence="1">78183</strain>
    </source>
</reference>
<protein>
    <submittedName>
        <fullName evidence="1">Uncharacterized protein</fullName>
    </submittedName>
</protein>
<name>A0A6N2LW24_SALVM</name>
<accession>A0A6N2LW24</accession>
<sequence>MVLKIIYLSYQSQNSVAIIRLAFGPFRLLLLLNAHRPTLEKFSGCRPSFVQLMDKEDHKEAAVDPP</sequence>
<organism evidence="1">
    <name type="scientific">Salix viminalis</name>
    <name type="common">Common osier</name>
    <name type="synonym">Basket willow</name>
    <dbReference type="NCBI Taxonomy" id="40686"/>
    <lineage>
        <taxon>Eukaryota</taxon>
        <taxon>Viridiplantae</taxon>
        <taxon>Streptophyta</taxon>
        <taxon>Embryophyta</taxon>
        <taxon>Tracheophyta</taxon>
        <taxon>Spermatophyta</taxon>
        <taxon>Magnoliopsida</taxon>
        <taxon>eudicotyledons</taxon>
        <taxon>Gunneridae</taxon>
        <taxon>Pentapetalae</taxon>
        <taxon>rosids</taxon>
        <taxon>fabids</taxon>
        <taxon>Malpighiales</taxon>
        <taxon>Salicaceae</taxon>
        <taxon>Saliceae</taxon>
        <taxon>Salix</taxon>
    </lineage>
</organism>
<proteinExistence type="predicted"/>
<dbReference type="EMBL" id="CAADRP010001608">
    <property type="protein sequence ID" value="VFU44674.1"/>
    <property type="molecule type" value="Genomic_DNA"/>
</dbReference>
<dbReference type="AlphaFoldDB" id="A0A6N2LW24"/>